<evidence type="ECO:0000313" key="1">
    <source>
        <dbReference type="EMBL" id="SKA80568.1"/>
    </source>
</evidence>
<organism evidence="1 2">
    <name type="scientific">Prosthecobacter debontii</name>
    <dbReference type="NCBI Taxonomy" id="48467"/>
    <lineage>
        <taxon>Bacteria</taxon>
        <taxon>Pseudomonadati</taxon>
        <taxon>Verrucomicrobiota</taxon>
        <taxon>Verrucomicrobiia</taxon>
        <taxon>Verrucomicrobiales</taxon>
        <taxon>Verrucomicrobiaceae</taxon>
        <taxon>Prosthecobacter</taxon>
    </lineage>
</organism>
<accession>A0A1T4WUP0</accession>
<dbReference type="EMBL" id="FUYE01000002">
    <property type="protein sequence ID" value="SKA80568.1"/>
    <property type="molecule type" value="Genomic_DNA"/>
</dbReference>
<keyword evidence="2" id="KW-1185">Reference proteome</keyword>
<gene>
    <name evidence="1" type="ORF">SAMN02745166_00655</name>
</gene>
<name>A0A1T4WUP0_9BACT</name>
<dbReference type="AlphaFoldDB" id="A0A1T4WUP0"/>
<evidence type="ECO:0000313" key="2">
    <source>
        <dbReference type="Proteomes" id="UP000190774"/>
    </source>
</evidence>
<reference evidence="2" key="1">
    <citation type="submission" date="2017-02" db="EMBL/GenBank/DDBJ databases">
        <authorList>
            <person name="Varghese N."/>
            <person name="Submissions S."/>
        </authorList>
    </citation>
    <scope>NUCLEOTIDE SEQUENCE [LARGE SCALE GENOMIC DNA]</scope>
    <source>
        <strain evidence="2">ATCC 700200</strain>
    </source>
</reference>
<sequence>MIPTRDRTHSSIGGTITFPRFVWRAHPTRWTLAFTLCLLSFLGANHLHAHACEFLLAKLEVQPERVTLEITADYGGNPLIPDEAAAREAVLNSFHVYLGGQTQRLEELEPLRFETRMEWDPTAPTAMAPPPEGQTHQLLTGIWKWRPHTDHIVLGVPEKNPLDVLLWTQNEKLPGKEAKWMLLIEGEKTPEIVIWPPVPRPPVHPGRQILSSLIWAMGLLWLIRHGRAQRSKLA</sequence>
<protein>
    <submittedName>
        <fullName evidence="1">Uncharacterized protein</fullName>
    </submittedName>
</protein>
<dbReference type="STRING" id="48467.SAMN02745166_00655"/>
<dbReference type="Proteomes" id="UP000190774">
    <property type="component" value="Unassembled WGS sequence"/>
</dbReference>
<proteinExistence type="predicted"/>